<dbReference type="FunFam" id="3.40.50.2000:FF:000185">
    <property type="entry name" value="Glycosyltransferase"/>
    <property type="match status" value="1"/>
</dbReference>
<dbReference type="Pfam" id="PF00201">
    <property type="entry name" value="UDPGT"/>
    <property type="match status" value="1"/>
</dbReference>
<protein>
    <recommendedName>
        <fullName evidence="4">Glycosyltransferase</fullName>
        <ecNumber evidence="4">2.4.1.-</ecNumber>
    </recommendedName>
</protein>
<evidence type="ECO:0000313" key="6">
    <source>
        <dbReference type="Proteomes" id="UP000298652"/>
    </source>
</evidence>
<dbReference type="EC" id="2.4.1.-" evidence="4"/>
<keyword evidence="6" id="KW-1185">Reference proteome</keyword>
<comment type="similarity">
    <text evidence="1 3">Belongs to the UDP-glycosyltransferase family.</text>
</comment>
<dbReference type="OMA" id="FAHVIRE"/>
<dbReference type="GO" id="GO:0035251">
    <property type="term" value="F:UDP-glucosyltransferase activity"/>
    <property type="evidence" value="ECO:0007669"/>
    <property type="project" value="TreeGrafter"/>
</dbReference>
<dbReference type="EMBL" id="CM016553">
    <property type="protein sequence ID" value="TKW32951.1"/>
    <property type="molecule type" value="Genomic_DNA"/>
</dbReference>
<accession>A0A4U6VSU1</accession>
<evidence type="ECO:0000256" key="4">
    <source>
        <dbReference type="RuleBase" id="RU362057"/>
    </source>
</evidence>
<evidence type="ECO:0000256" key="2">
    <source>
        <dbReference type="ARBA" id="ARBA00022679"/>
    </source>
</evidence>
<gene>
    <name evidence="5" type="ORF">SEVIR_2G200300v2</name>
</gene>
<organism evidence="5 6">
    <name type="scientific">Setaria viridis</name>
    <name type="common">Green bristlegrass</name>
    <name type="synonym">Setaria italica subsp. viridis</name>
    <dbReference type="NCBI Taxonomy" id="4556"/>
    <lineage>
        <taxon>Eukaryota</taxon>
        <taxon>Viridiplantae</taxon>
        <taxon>Streptophyta</taxon>
        <taxon>Embryophyta</taxon>
        <taxon>Tracheophyta</taxon>
        <taxon>Spermatophyta</taxon>
        <taxon>Magnoliopsida</taxon>
        <taxon>Liliopsida</taxon>
        <taxon>Poales</taxon>
        <taxon>Poaceae</taxon>
        <taxon>PACMAD clade</taxon>
        <taxon>Panicoideae</taxon>
        <taxon>Panicodae</taxon>
        <taxon>Paniceae</taxon>
        <taxon>Cenchrinae</taxon>
        <taxon>Setaria</taxon>
    </lineage>
</organism>
<evidence type="ECO:0000313" key="5">
    <source>
        <dbReference type="EMBL" id="TKW32951.1"/>
    </source>
</evidence>
<dbReference type="FunFam" id="3.40.50.2000:FF:000107">
    <property type="entry name" value="Glycosyltransferase"/>
    <property type="match status" value="1"/>
</dbReference>
<dbReference type="Gene3D" id="3.40.50.2000">
    <property type="entry name" value="Glycogen Phosphorylase B"/>
    <property type="match status" value="2"/>
</dbReference>
<name>A0A4U6VSU1_SETVI</name>
<dbReference type="CDD" id="cd03784">
    <property type="entry name" value="GT1_Gtf-like"/>
    <property type="match status" value="1"/>
</dbReference>
<dbReference type="InterPro" id="IPR035595">
    <property type="entry name" value="UDP_glycos_trans_CS"/>
</dbReference>
<keyword evidence="2 3" id="KW-0808">Transferase</keyword>
<dbReference type="PANTHER" id="PTHR48047:SF43">
    <property type="entry name" value="OS09G0379400 PROTEIN"/>
    <property type="match status" value="1"/>
</dbReference>
<reference evidence="5" key="1">
    <citation type="submission" date="2019-03" db="EMBL/GenBank/DDBJ databases">
        <title>WGS assembly of Setaria viridis.</title>
        <authorList>
            <person name="Huang P."/>
            <person name="Jenkins J."/>
            <person name="Grimwood J."/>
            <person name="Barry K."/>
            <person name="Healey A."/>
            <person name="Mamidi S."/>
            <person name="Sreedasyam A."/>
            <person name="Shu S."/>
            <person name="Feldman M."/>
            <person name="Wu J."/>
            <person name="Yu Y."/>
            <person name="Chen C."/>
            <person name="Johnson J."/>
            <person name="Rokhsar D."/>
            <person name="Baxter I."/>
            <person name="Schmutz J."/>
            <person name="Brutnell T."/>
            <person name="Kellogg E."/>
        </authorList>
    </citation>
    <scope>NUCLEOTIDE SEQUENCE [LARGE SCALE GENOMIC DNA]</scope>
</reference>
<dbReference type="PANTHER" id="PTHR48047">
    <property type="entry name" value="GLYCOSYLTRANSFERASE"/>
    <property type="match status" value="1"/>
</dbReference>
<dbReference type="Proteomes" id="UP000298652">
    <property type="component" value="Chromosome 2"/>
</dbReference>
<dbReference type="AlphaFoldDB" id="A0A4U6VSU1"/>
<dbReference type="Gramene" id="TKW32951">
    <property type="protein sequence ID" value="TKW32951"/>
    <property type="gene ID" value="SEVIR_2G200300v2"/>
</dbReference>
<dbReference type="PROSITE" id="PS00375">
    <property type="entry name" value="UDPGT"/>
    <property type="match status" value="1"/>
</dbReference>
<evidence type="ECO:0000256" key="1">
    <source>
        <dbReference type="ARBA" id="ARBA00009995"/>
    </source>
</evidence>
<evidence type="ECO:0000256" key="3">
    <source>
        <dbReference type="RuleBase" id="RU003718"/>
    </source>
</evidence>
<keyword evidence="3" id="KW-0328">Glycosyltransferase</keyword>
<proteinExistence type="inferred from homology"/>
<dbReference type="SUPFAM" id="SSF53756">
    <property type="entry name" value="UDP-Glycosyltransferase/glycogen phosphorylase"/>
    <property type="match status" value="1"/>
</dbReference>
<sequence>MASAASAPSFSRGTRDAQAQLPHIVIFPFMAKSHTIPLTHLAHLLRRRHLATVTFLTTPGNAAFVRAALPSADDGVAVVELPFPDNDITVPGFPRGAECVQALDSLSSFPAFVEAASLLRPRFEEALAAARPPASAVVADAFLHWAQPAAAALGVRTLAFFGANVFAHVIRELCLRNNPAAALRGGATVFTMPEFPDVQFSLADIPLPFNEPDLTVMASIRKMDGKIGRAIAGSHALIVNTFDAMERRYIEHWNRHLGPRAWPVGPLCLARPATPVSGHGGGAPAWMRWLDEKAAAGRAVLYVALGTTAAVPDAQLREVAGGLEQSGLDFLWAVRPMDADLGTGFEDRVRGRGMVVREWVDQFAILRHGGVKGFLSHCGWNSVTESISAGVPLAVWPMGAEQPVNAKLVADELRIGIRVPAKHGMTSTLVESEEIARVAKELMIGEKGAEATRNMAALGSKAREAMDEGGSSWRAVEEMIAGLRQPA</sequence>
<dbReference type="InterPro" id="IPR002213">
    <property type="entry name" value="UDP_glucos_trans"/>
</dbReference>